<gene>
    <name evidence="3" type="ORF">GCM10011415_40010</name>
</gene>
<dbReference type="EMBL" id="BMJV01000011">
    <property type="protein sequence ID" value="GGG85687.1"/>
    <property type="molecule type" value="Genomic_DNA"/>
</dbReference>
<dbReference type="Gene3D" id="3.50.50.60">
    <property type="entry name" value="FAD/NAD(P)-binding domain"/>
    <property type="match status" value="1"/>
</dbReference>
<feature type="domain" description="FAD dependent oxidoreductase" evidence="2">
    <location>
        <begin position="4"/>
        <end position="200"/>
    </location>
</feature>
<dbReference type="SUPFAM" id="SSF51905">
    <property type="entry name" value="FAD/NAD(P)-binding domain"/>
    <property type="match status" value="1"/>
</dbReference>
<accession>A0A8J2ZN83</accession>
<evidence type="ECO:0000259" key="2">
    <source>
        <dbReference type="Pfam" id="PF01266"/>
    </source>
</evidence>
<evidence type="ECO:0000256" key="1">
    <source>
        <dbReference type="ARBA" id="ARBA00023002"/>
    </source>
</evidence>
<keyword evidence="1" id="KW-0560">Oxidoreductase</keyword>
<dbReference type="GO" id="GO:0016491">
    <property type="term" value="F:oxidoreductase activity"/>
    <property type="evidence" value="ECO:0007669"/>
    <property type="project" value="UniProtKB-KW"/>
</dbReference>
<dbReference type="InterPro" id="IPR036188">
    <property type="entry name" value="FAD/NAD-bd_sf"/>
</dbReference>
<organism evidence="3 4">
    <name type="scientific">Salipiger pallidus</name>
    <dbReference type="NCBI Taxonomy" id="1775170"/>
    <lineage>
        <taxon>Bacteria</taxon>
        <taxon>Pseudomonadati</taxon>
        <taxon>Pseudomonadota</taxon>
        <taxon>Alphaproteobacteria</taxon>
        <taxon>Rhodobacterales</taxon>
        <taxon>Roseobacteraceae</taxon>
        <taxon>Salipiger</taxon>
    </lineage>
</organism>
<dbReference type="Gene3D" id="3.30.9.10">
    <property type="entry name" value="D-Amino Acid Oxidase, subunit A, domain 2"/>
    <property type="match status" value="1"/>
</dbReference>
<dbReference type="SUPFAM" id="SSF54373">
    <property type="entry name" value="FAD-linked reductases, C-terminal domain"/>
    <property type="match status" value="1"/>
</dbReference>
<comment type="caution">
    <text evidence="3">The sequence shown here is derived from an EMBL/GenBank/DDBJ whole genome shotgun (WGS) entry which is preliminary data.</text>
</comment>
<sequence>MTELSPDEALEMEPLLRPGLARALHFPDFGQTTNPGALVRAIAEDAAWDGARLVSTRIQKLVPVPAGRGIGLLSDHGEEVFSTVVVAAGIWSNRLLEPPGAAVQRESLRGYHATLELSPMPGQLIYLIAEKIMATPMGDRLRVVGVVEVAGTRKPPEFSNIDRLTGAARRIFRNFGEARSVWIGHRPATPDPVPVICRAPRSSRPGAGPRPWAVEACAAPRAPSTSARTCWQGGRSV</sequence>
<name>A0A8J2ZN83_9RHOB</name>
<evidence type="ECO:0000313" key="4">
    <source>
        <dbReference type="Proteomes" id="UP000617145"/>
    </source>
</evidence>
<dbReference type="AlphaFoldDB" id="A0A8J2ZN83"/>
<proteinExistence type="predicted"/>
<protein>
    <recommendedName>
        <fullName evidence="2">FAD dependent oxidoreductase domain-containing protein</fullName>
    </recommendedName>
</protein>
<dbReference type="PANTHER" id="PTHR13847:SF289">
    <property type="entry name" value="GLYCINE OXIDASE"/>
    <property type="match status" value="1"/>
</dbReference>
<keyword evidence="4" id="KW-1185">Reference proteome</keyword>
<dbReference type="PANTHER" id="PTHR13847">
    <property type="entry name" value="SARCOSINE DEHYDROGENASE-RELATED"/>
    <property type="match status" value="1"/>
</dbReference>
<dbReference type="InterPro" id="IPR006076">
    <property type="entry name" value="FAD-dep_OxRdtase"/>
</dbReference>
<reference evidence="3" key="1">
    <citation type="journal article" date="2014" name="Int. J. Syst. Evol. Microbiol.">
        <title>Complete genome sequence of Corynebacterium casei LMG S-19264T (=DSM 44701T), isolated from a smear-ripened cheese.</title>
        <authorList>
            <consortium name="US DOE Joint Genome Institute (JGI-PGF)"/>
            <person name="Walter F."/>
            <person name="Albersmeier A."/>
            <person name="Kalinowski J."/>
            <person name="Ruckert C."/>
        </authorList>
    </citation>
    <scope>NUCLEOTIDE SEQUENCE</scope>
    <source>
        <strain evidence="3">CGMCC 1.15762</strain>
    </source>
</reference>
<dbReference type="Pfam" id="PF01266">
    <property type="entry name" value="DAO"/>
    <property type="match status" value="1"/>
</dbReference>
<reference evidence="3" key="2">
    <citation type="submission" date="2020-09" db="EMBL/GenBank/DDBJ databases">
        <authorList>
            <person name="Sun Q."/>
            <person name="Zhou Y."/>
        </authorList>
    </citation>
    <scope>NUCLEOTIDE SEQUENCE</scope>
    <source>
        <strain evidence="3">CGMCC 1.15762</strain>
    </source>
</reference>
<evidence type="ECO:0000313" key="3">
    <source>
        <dbReference type="EMBL" id="GGG85687.1"/>
    </source>
</evidence>
<dbReference type="Proteomes" id="UP000617145">
    <property type="component" value="Unassembled WGS sequence"/>
</dbReference>
<dbReference type="GO" id="GO:0005737">
    <property type="term" value="C:cytoplasm"/>
    <property type="evidence" value="ECO:0007669"/>
    <property type="project" value="TreeGrafter"/>
</dbReference>